<keyword evidence="5 8" id="KW-0175">Coiled coil</keyword>
<dbReference type="AlphaFoldDB" id="A0A084B0M1"/>
<gene>
    <name evidence="9" type="ORF">S7711_00922</name>
</gene>
<evidence type="ECO:0000256" key="4">
    <source>
        <dbReference type="ARBA" id="ARBA00022454"/>
    </source>
</evidence>
<comment type="similarity">
    <text evidence="3">Belongs to the CENP-K/MCM22 family.</text>
</comment>
<dbReference type="GO" id="GO:0000775">
    <property type="term" value="C:chromosome, centromeric region"/>
    <property type="evidence" value="ECO:0007669"/>
    <property type="project" value="UniProtKB-SubCell"/>
</dbReference>
<evidence type="ECO:0000256" key="3">
    <source>
        <dbReference type="ARBA" id="ARBA00005795"/>
    </source>
</evidence>
<dbReference type="Proteomes" id="UP000028045">
    <property type="component" value="Unassembled WGS sequence"/>
</dbReference>
<keyword evidence="6" id="KW-0539">Nucleus</keyword>
<organism evidence="9 10">
    <name type="scientific">Stachybotrys chartarum (strain CBS 109288 / IBT 7711)</name>
    <name type="common">Toxic black mold</name>
    <name type="synonym">Stilbospora chartarum</name>
    <dbReference type="NCBI Taxonomy" id="1280523"/>
    <lineage>
        <taxon>Eukaryota</taxon>
        <taxon>Fungi</taxon>
        <taxon>Dikarya</taxon>
        <taxon>Ascomycota</taxon>
        <taxon>Pezizomycotina</taxon>
        <taxon>Sordariomycetes</taxon>
        <taxon>Hypocreomycetidae</taxon>
        <taxon>Hypocreales</taxon>
        <taxon>Stachybotryaceae</taxon>
        <taxon>Stachybotrys</taxon>
    </lineage>
</organism>
<keyword evidence="4" id="KW-0158">Chromosome</keyword>
<proteinExistence type="inferred from homology"/>
<evidence type="ECO:0000256" key="8">
    <source>
        <dbReference type="SAM" id="Coils"/>
    </source>
</evidence>
<dbReference type="PANTHER" id="PTHR14401:SF6">
    <property type="entry name" value="CENTROMERE PROTEIN K"/>
    <property type="match status" value="1"/>
</dbReference>
<evidence type="ECO:0000256" key="7">
    <source>
        <dbReference type="ARBA" id="ARBA00023328"/>
    </source>
</evidence>
<dbReference type="InterPro" id="IPR020993">
    <property type="entry name" value="Centromere_CenpK"/>
</dbReference>
<dbReference type="EMBL" id="KL648363">
    <property type="protein sequence ID" value="KEY71100.1"/>
    <property type="molecule type" value="Genomic_DNA"/>
</dbReference>
<name>A0A084B0M1_STACB</name>
<keyword evidence="10" id="KW-1185">Reference proteome</keyword>
<dbReference type="PANTHER" id="PTHR14401">
    <property type="entry name" value="CENTROMERE PROTEIN K"/>
    <property type="match status" value="1"/>
</dbReference>
<feature type="coiled-coil region" evidence="8">
    <location>
        <begin position="14"/>
        <end position="41"/>
    </location>
</feature>
<reference evidence="9 10" key="1">
    <citation type="journal article" date="2014" name="BMC Genomics">
        <title>Comparative genome sequencing reveals chemotype-specific gene clusters in the toxigenic black mold Stachybotrys.</title>
        <authorList>
            <person name="Semeiks J."/>
            <person name="Borek D."/>
            <person name="Otwinowski Z."/>
            <person name="Grishin N.V."/>
        </authorList>
    </citation>
    <scope>NUCLEOTIDE SEQUENCE [LARGE SCALE GENOMIC DNA]</scope>
    <source>
        <strain evidence="10">CBS 109288 / IBT 7711</strain>
    </source>
</reference>
<evidence type="ECO:0000256" key="6">
    <source>
        <dbReference type="ARBA" id="ARBA00023242"/>
    </source>
</evidence>
<comment type="subcellular location">
    <subcellularLocation>
        <location evidence="2">Chromosome</location>
        <location evidence="2">Centromere</location>
    </subcellularLocation>
    <subcellularLocation>
        <location evidence="1">Nucleus</location>
    </subcellularLocation>
</comment>
<dbReference type="GO" id="GO:0005634">
    <property type="term" value="C:nucleus"/>
    <property type="evidence" value="ECO:0007669"/>
    <property type="project" value="UniProtKB-SubCell"/>
</dbReference>
<protein>
    <submittedName>
        <fullName evidence="9">Uncharacterized protein</fullName>
    </submittedName>
</protein>
<dbReference type="GO" id="GO:0000070">
    <property type="term" value="P:mitotic sister chromatid segregation"/>
    <property type="evidence" value="ECO:0007669"/>
    <property type="project" value="TreeGrafter"/>
</dbReference>
<dbReference type="HOGENOM" id="CLU_048926_0_0_1"/>
<accession>A0A084B0M1</accession>
<evidence type="ECO:0000256" key="5">
    <source>
        <dbReference type="ARBA" id="ARBA00023054"/>
    </source>
</evidence>
<evidence type="ECO:0000256" key="2">
    <source>
        <dbReference type="ARBA" id="ARBA00004584"/>
    </source>
</evidence>
<keyword evidence="7" id="KW-0137">Centromere</keyword>
<dbReference type="GO" id="GO:0051382">
    <property type="term" value="P:kinetochore assembly"/>
    <property type="evidence" value="ECO:0007669"/>
    <property type="project" value="InterPro"/>
</dbReference>
<sequence length="324" mass="35860">MEVPGRNPAMTAHAASVDLTLKELEREVKSLEADLARLRAKQHDAPQHPVAQAELLKAALDEVTDSKPFLPFPGSVLPALLALRRTQETIAQSRVFLASHKADVEQAQRQLESDQSSFRDQRLLAEALETRLQSLREDLNSTVGMQPKDGVRKRKDELRERKRNYDKETTKLLASMNKFIDDSLAAMLAAEVLGGPVVGDAMDLDTDDLAAGFNSQGKLNKPKGGINQDKRQRRIDQIWGAADDQVADGGQEDEVAAAGNEMRQLTEELLNRLVDASGDGSASYVKLPRESAAARFLVRSKVAQFHPKDATRIRLFDFGRELDE</sequence>
<evidence type="ECO:0000256" key="1">
    <source>
        <dbReference type="ARBA" id="ARBA00004123"/>
    </source>
</evidence>
<dbReference type="OrthoDB" id="9445768at2759"/>
<evidence type="ECO:0000313" key="10">
    <source>
        <dbReference type="Proteomes" id="UP000028045"/>
    </source>
</evidence>
<evidence type="ECO:0000313" key="9">
    <source>
        <dbReference type="EMBL" id="KEY71100.1"/>
    </source>
</evidence>
<feature type="coiled-coil region" evidence="8">
    <location>
        <begin position="97"/>
        <end position="168"/>
    </location>
</feature>